<organism evidence="2">
    <name type="scientific">viral metagenome</name>
    <dbReference type="NCBI Taxonomy" id="1070528"/>
    <lineage>
        <taxon>unclassified sequences</taxon>
        <taxon>metagenomes</taxon>
        <taxon>organismal metagenomes</taxon>
    </lineage>
</organism>
<evidence type="ECO:0000256" key="1">
    <source>
        <dbReference type="SAM" id="MobiDB-lite"/>
    </source>
</evidence>
<sequence length="128" mass="14675">MSLQDLCDNYQKLINNVDRLPSPISEELAAKLSLIDHQLTDLTIAIEDLNFQLMSTDQIHLNETEAKEFQDLQIANRTVKAFSPYIVWFNLYQKMAAGKAKNPASPQTHEEQSKIHPLPYDSEDPPRH</sequence>
<proteinExistence type="predicted"/>
<name>A0A6C0BM42_9ZZZZ</name>
<protein>
    <submittedName>
        <fullName evidence="2">Uncharacterized protein</fullName>
    </submittedName>
</protein>
<accession>A0A6C0BM42</accession>
<evidence type="ECO:0000313" key="2">
    <source>
        <dbReference type="EMBL" id="QHS92363.1"/>
    </source>
</evidence>
<dbReference type="EMBL" id="MN739178">
    <property type="protein sequence ID" value="QHS92363.1"/>
    <property type="molecule type" value="Genomic_DNA"/>
</dbReference>
<dbReference type="AlphaFoldDB" id="A0A6C0BM42"/>
<reference evidence="2" key="1">
    <citation type="journal article" date="2020" name="Nature">
        <title>Giant virus diversity and host interactions through global metagenomics.</title>
        <authorList>
            <person name="Schulz F."/>
            <person name="Roux S."/>
            <person name="Paez-Espino D."/>
            <person name="Jungbluth S."/>
            <person name="Walsh D.A."/>
            <person name="Denef V.J."/>
            <person name="McMahon K.D."/>
            <person name="Konstantinidis K.T."/>
            <person name="Eloe-Fadrosh E.A."/>
            <person name="Kyrpides N.C."/>
            <person name="Woyke T."/>
        </authorList>
    </citation>
    <scope>NUCLEOTIDE SEQUENCE</scope>
    <source>
        <strain evidence="2">GVMAG-M-3300014204-73</strain>
    </source>
</reference>
<feature type="region of interest" description="Disordered" evidence="1">
    <location>
        <begin position="99"/>
        <end position="128"/>
    </location>
</feature>